<name>A0A4U0X839_9PEZI</name>
<dbReference type="GO" id="GO:0022857">
    <property type="term" value="F:transmembrane transporter activity"/>
    <property type="evidence" value="ECO:0007669"/>
    <property type="project" value="InterPro"/>
</dbReference>
<proteinExistence type="predicted"/>
<organism evidence="2 3">
    <name type="scientific">Friedmanniomyces simplex</name>
    <dbReference type="NCBI Taxonomy" id="329884"/>
    <lineage>
        <taxon>Eukaryota</taxon>
        <taxon>Fungi</taxon>
        <taxon>Dikarya</taxon>
        <taxon>Ascomycota</taxon>
        <taxon>Pezizomycotina</taxon>
        <taxon>Dothideomycetes</taxon>
        <taxon>Dothideomycetidae</taxon>
        <taxon>Mycosphaerellales</taxon>
        <taxon>Teratosphaeriaceae</taxon>
        <taxon>Friedmanniomyces</taxon>
    </lineage>
</organism>
<evidence type="ECO:0000256" key="1">
    <source>
        <dbReference type="ARBA" id="ARBA00022448"/>
    </source>
</evidence>
<keyword evidence="1" id="KW-0813">Transport</keyword>
<dbReference type="Pfam" id="PF06609">
    <property type="entry name" value="TRI12"/>
    <property type="match status" value="1"/>
</dbReference>
<keyword evidence="3" id="KW-1185">Reference proteome</keyword>
<gene>
    <name evidence="2" type="ORF">B0A55_05553</name>
</gene>
<reference evidence="2 3" key="1">
    <citation type="submission" date="2017-03" db="EMBL/GenBank/DDBJ databases">
        <title>Genomes of endolithic fungi from Antarctica.</title>
        <authorList>
            <person name="Coleine C."/>
            <person name="Masonjones S."/>
            <person name="Stajich J.E."/>
        </authorList>
    </citation>
    <scope>NUCLEOTIDE SEQUENCE [LARGE SCALE GENOMIC DNA]</scope>
    <source>
        <strain evidence="2 3">CCFEE 5184</strain>
    </source>
</reference>
<comment type="caution">
    <text evidence="2">The sequence shown here is derived from an EMBL/GenBank/DDBJ whole genome shotgun (WGS) entry which is preliminary data.</text>
</comment>
<dbReference type="OrthoDB" id="4161376at2759"/>
<accession>A0A4U0X839</accession>
<dbReference type="AlphaFoldDB" id="A0A4U0X839"/>
<evidence type="ECO:0000313" key="3">
    <source>
        <dbReference type="Proteomes" id="UP000309340"/>
    </source>
</evidence>
<protein>
    <recommendedName>
        <fullName evidence="4">F-box domain-containing protein</fullName>
    </recommendedName>
</protein>
<evidence type="ECO:0008006" key="4">
    <source>
        <dbReference type="Google" id="ProtNLM"/>
    </source>
</evidence>
<sequence length="455" mass="48900">MTTTRLFAYDKLRLISSWKGGERLANTEAHFTFDSSNEQSTNPTIHARNGGGSSARHVQYELLEIVLSWLPCDRLLVVQRVSVTWHKTIERSQRLQQGLFQNAAGPTLKVILDRTQVTIIDYANTNEEQICDIGTLNKSGVTQGDLVEPTGSLLHADTIKIKLDTLAPVLGNYWRVVEAERVLASTLQAFIRMYEWEDPGESPIGWDPRGDGVDHWGGPLDGDDDPRRVSDEQDAGYYHRFAGGSKRYRHHQGGIVCGQMCGGFLDERVGRVKYQCMAMFVVGGVCLGSVAVITAENKPSELALVFLGSWFIGWKEMLCPANATITVHDQQEIGGAGSVAGSIRGMISSISLSVYTSVLTNRLSATNPARLPSALVQAGLPSSSASGFLQAITAGSAAAFKVVPGVSAGMIAAGIAGLFGGERGGIQHGMLGSVAATLHGRDGAEVVEREKCVEV</sequence>
<dbReference type="InterPro" id="IPR010573">
    <property type="entry name" value="MFS_Str1/Tri12-like"/>
</dbReference>
<evidence type="ECO:0000313" key="2">
    <source>
        <dbReference type="EMBL" id="TKA72722.1"/>
    </source>
</evidence>
<dbReference type="Proteomes" id="UP000309340">
    <property type="component" value="Unassembled WGS sequence"/>
</dbReference>
<dbReference type="EMBL" id="NAJQ01000297">
    <property type="protein sequence ID" value="TKA72722.1"/>
    <property type="molecule type" value="Genomic_DNA"/>
</dbReference>